<dbReference type="InterPro" id="IPR028082">
    <property type="entry name" value="Peripla_BP_I"/>
</dbReference>
<sequence length="380" mass="39429">MNPRMVATVGTLLIAAALTACDSGTDADAPASTPAGEKTGLAAEVDKLTRPLDAYPVPTAKIDNARSLAGKTVYYVPITMQSPQFKVTLSTLTKAFDTVGIKVQSCDGKGTPTDVSACITQATDRKAAAIVTDAVPYVIAANAFGAAQAAGVPVIISNQIPDNARPASKTLAYIPAGGGPMQEALAKWVTVDSGGTAKVLINQGTDGPAPAVFVGQGKAVYEQSCPNCKITINQVSSANFSLIPSSTSSALLKNPDITYVESQFEQYLQPTQTGVQQASKIGSVKGLTGSVQLGGLQALASKNFLNAAAGQASAFQGWVDADAAMRLILGTELPQYTIPVRLFTRESIGSVKLTAEAEQSGEWYGPTTFTDEFKKIWGVS</sequence>
<feature type="chain" id="PRO_5039672855" description="Periplasmic binding protein domain-containing protein" evidence="1">
    <location>
        <begin position="21"/>
        <end position="380"/>
    </location>
</feature>
<dbReference type="AlphaFoldDB" id="A0A8J3ZJU4"/>
<dbReference type="EMBL" id="BOPG01000083">
    <property type="protein sequence ID" value="GIJ62841.1"/>
    <property type="molecule type" value="Genomic_DNA"/>
</dbReference>
<dbReference type="Gene3D" id="3.40.50.2300">
    <property type="match status" value="2"/>
</dbReference>
<evidence type="ECO:0000313" key="3">
    <source>
        <dbReference type="Proteomes" id="UP000612585"/>
    </source>
</evidence>
<feature type="signal peptide" evidence="1">
    <location>
        <begin position="1"/>
        <end position="20"/>
    </location>
</feature>
<comment type="caution">
    <text evidence="2">The sequence shown here is derived from an EMBL/GenBank/DDBJ whole genome shotgun (WGS) entry which is preliminary data.</text>
</comment>
<evidence type="ECO:0008006" key="4">
    <source>
        <dbReference type="Google" id="ProtNLM"/>
    </source>
</evidence>
<gene>
    <name evidence="2" type="ORF">Vau01_103570</name>
</gene>
<dbReference type="RefSeq" id="WP_204008759.1">
    <property type="nucleotide sequence ID" value="NZ_BOPG01000083.1"/>
</dbReference>
<accession>A0A8J3ZJU4</accession>
<protein>
    <recommendedName>
        <fullName evidence="4">Periplasmic binding protein domain-containing protein</fullName>
    </recommendedName>
</protein>
<organism evidence="2 3">
    <name type="scientific">Virgisporangium aurantiacum</name>
    <dbReference type="NCBI Taxonomy" id="175570"/>
    <lineage>
        <taxon>Bacteria</taxon>
        <taxon>Bacillati</taxon>
        <taxon>Actinomycetota</taxon>
        <taxon>Actinomycetes</taxon>
        <taxon>Micromonosporales</taxon>
        <taxon>Micromonosporaceae</taxon>
        <taxon>Virgisporangium</taxon>
    </lineage>
</organism>
<keyword evidence="3" id="KW-1185">Reference proteome</keyword>
<evidence type="ECO:0000313" key="2">
    <source>
        <dbReference type="EMBL" id="GIJ62841.1"/>
    </source>
</evidence>
<name>A0A8J3ZJU4_9ACTN</name>
<dbReference type="PROSITE" id="PS51257">
    <property type="entry name" value="PROKAR_LIPOPROTEIN"/>
    <property type="match status" value="1"/>
</dbReference>
<dbReference type="SUPFAM" id="SSF53822">
    <property type="entry name" value="Periplasmic binding protein-like I"/>
    <property type="match status" value="1"/>
</dbReference>
<keyword evidence="1" id="KW-0732">Signal</keyword>
<dbReference type="Proteomes" id="UP000612585">
    <property type="component" value="Unassembled WGS sequence"/>
</dbReference>
<reference evidence="2" key="1">
    <citation type="submission" date="2021-01" db="EMBL/GenBank/DDBJ databases">
        <title>Whole genome shotgun sequence of Virgisporangium aurantiacum NBRC 16421.</title>
        <authorList>
            <person name="Komaki H."/>
            <person name="Tamura T."/>
        </authorList>
    </citation>
    <scope>NUCLEOTIDE SEQUENCE</scope>
    <source>
        <strain evidence="2">NBRC 16421</strain>
    </source>
</reference>
<proteinExistence type="predicted"/>
<evidence type="ECO:0000256" key="1">
    <source>
        <dbReference type="SAM" id="SignalP"/>
    </source>
</evidence>